<feature type="compositionally biased region" description="Acidic residues" evidence="1">
    <location>
        <begin position="195"/>
        <end position="204"/>
    </location>
</feature>
<accession>A0A8H6SMJ4</accession>
<dbReference type="OrthoDB" id="3006226at2759"/>
<dbReference type="AlphaFoldDB" id="A0A8H6SMJ4"/>
<feature type="region of interest" description="Disordered" evidence="1">
    <location>
        <begin position="194"/>
        <end position="233"/>
    </location>
</feature>
<gene>
    <name evidence="2" type="ORF">HMN09_00941400</name>
</gene>
<keyword evidence="3" id="KW-1185">Reference proteome</keyword>
<dbReference type="EMBL" id="JACAZE010000013">
    <property type="protein sequence ID" value="KAF7300565.1"/>
    <property type="molecule type" value="Genomic_DNA"/>
</dbReference>
<comment type="caution">
    <text evidence="2">The sequence shown here is derived from an EMBL/GenBank/DDBJ whole genome shotgun (WGS) entry which is preliminary data.</text>
</comment>
<protein>
    <submittedName>
        <fullName evidence="2">Uncharacterized protein</fullName>
    </submittedName>
</protein>
<evidence type="ECO:0000313" key="3">
    <source>
        <dbReference type="Proteomes" id="UP000613580"/>
    </source>
</evidence>
<evidence type="ECO:0000256" key="1">
    <source>
        <dbReference type="SAM" id="MobiDB-lite"/>
    </source>
</evidence>
<sequence length="421" mass="46540">MSSTNWVPQVGAWAVMTLDPLATLVHEHLDDTEARDLIALFHPRKYVVYVAREGLHYRDPNPHGSPTYITEAHVELLMQGLPCTDRDACLDSGMCIPVFPETYHPTNERPPLVTSSPNERLDFPFRNAYLAPLTASLLVRAVAKQTDNELWMLSPRQQAAHNFWASQDCMKRDVWAQHGEGVFEKWWAEAGMESLSDEDDEDNHSEDGQTLVVPPPSYDKSLPPTPHSAMSTGAAGSIATSVAVHPKAPVSRKWYHFAQSSSPFPIPEPLQDKPINIRPPPETYEPQALSVVGPIPLDALVPMVTLCEDLFSVITDGGELDNWKLEPPEEFFKELQKLKVIAGGAVYRQTLLAHMAQTRASATASEFSDEDERRSVLSNSTNRPFHAKVSRVFSGLGKRVNSVGSSIRKASSIAEAASQGE</sequence>
<proteinExistence type="predicted"/>
<evidence type="ECO:0000313" key="2">
    <source>
        <dbReference type="EMBL" id="KAF7300565.1"/>
    </source>
</evidence>
<organism evidence="2 3">
    <name type="scientific">Mycena chlorophos</name>
    <name type="common">Agaric fungus</name>
    <name type="synonym">Agaricus chlorophos</name>
    <dbReference type="NCBI Taxonomy" id="658473"/>
    <lineage>
        <taxon>Eukaryota</taxon>
        <taxon>Fungi</taxon>
        <taxon>Dikarya</taxon>
        <taxon>Basidiomycota</taxon>
        <taxon>Agaricomycotina</taxon>
        <taxon>Agaricomycetes</taxon>
        <taxon>Agaricomycetidae</taxon>
        <taxon>Agaricales</taxon>
        <taxon>Marasmiineae</taxon>
        <taxon>Mycenaceae</taxon>
        <taxon>Mycena</taxon>
    </lineage>
</organism>
<name>A0A8H6SMJ4_MYCCL</name>
<reference evidence="2" key="1">
    <citation type="submission" date="2020-05" db="EMBL/GenBank/DDBJ databases">
        <title>Mycena genomes resolve the evolution of fungal bioluminescence.</title>
        <authorList>
            <person name="Tsai I.J."/>
        </authorList>
    </citation>
    <scope>NUCLEOTIDE SEQUENCE</scope>
    <source>
        <strain evidence="2">110903Hualien_Pintung</strain>
    </source>
</reference>
<dbReference type="Proteomes" id="UP000613580">
    <property type="component" value="Unassembled WGS sequence"/>
</dbReference>